<dbReference type="AlphaFoldDB" id="A0A7X6DMM3"/>
<sequence>MAEKLKSRKLWATVLTSVIVAMNSQLEFIPADSVDTVVNLIMIYIGGQAVVDAAAAVKKQG</sequence>
<reference evidence="1 2" key="1">
    <citation type="journal article" date="2020" name="Nature">
        <title>Bacterial chemolithoautotrophy via manganese oxidation.</title>
        <authorList>
            <person name="Yu H."/>
            <person name="Leadbetter J.R."/>
        </authorList>
    </citation>
    <scope>NUCLEOTIDE SEQUENCE [LARGE SCALE GENOMIC DNA]</scope>
    <source>
        <strain evidence="1 2">Mn-1</strain>
    </source>
</reference>
<dbReference type="Proteomes" id="UP000534783">
    <property type="component" value="Unassembled WGS sequence"/>
</dbReference>
<protein>
    <recommendedName>
        <fullName evidence="3">Holin</fullName>
    </recommendedName>
</protein>
<evidence type="ECO:0000313" key="1">
    <source>
        <dbReference type="EMBL" id="NKE69887.1"/>
    </source>
</evidence>
<dbReference type="RefSeq" id="WP_168058171.1">
    <property type="nucleotide sequence ID" value="NZ_VTOW01000001.1"/>
</dbReference>
<gene>
    <name evidence="1" type="ORF">MNODULE_03885</name>
</gene>
<keyword evidence="2" id="KW-1185">Reference proteome</keyword>
<evidence type="ECO:0008006" key="3">
    <source>
        <dbReference type="Google" id="ProtNLM"/>
    </source>
</evidence>
<accession>A0A7X6DMM3</accession>
<dbReference type="EMBL" id="VTOW01000001">
    <property type="protein sequence ID" value="NKE69887.1"/>
    <property type="molecule type" value="Genomic_DNA"/>
</dbReference>
<name>A0A7X6DMM3_9BACT</name>
<organism evidence="1 2">
    <name type="scientific">Candidatus Manganitrophus noduliformans</name>
    <dbReference type="NCBI Taxonomy" id="2606439"/>
    <lineage>
        <taxon>Bacteria</taxon>
        <taxon>Pseudomonadati</taxon>
        <taxon>Nitrospirota</taxon>
        <taxon>Nitrospiria</taxon>
        <taxon>Candidatus Troglogloeales</taxon>
        <taxon>Candidatus Manganitrophaceae</taxon>
        <taxon>Candidatus Manganitrophus</taxon>
    </lineage>
</organism>
<comment type="caution">
    <text evidence="1">The sequence shown here is derived from an EMBL/GenBank/DDBJ whole genome shotgun (WGS) entry which is preliminary data.</text>
</comment>
<evidence type="ECO:0000313" key="2">
    <source>
        <dbReference type="Proteomes" id="UP000534783"/>
    </source>
</evidence>
<proteinExistence type="predicted"/>